<dbReference type="InterPro" id="IPR011010">
    <property type="entry name" value="DNA_brk_join_enz"/>
</dbReference>
<dbReference type="Gene3D" id="2.60.120.260">
    <property type="entry name" value="Galactose-binding domain-like"/>
    <property type="match status" value="1"/>
</dbReference>
<feature type="region of interest" description="Disordered" evidence="2">
    <location>
        <begin position="754"/>
        <end position="773"/>
    </location>
</feature>
<dbReference type="Gene3D" id="3.30.70.270">
    <property type="match status" value="1"/>
</dbReference>
<feature type="domain" description="Reverse transcriptase" evidence="3">
    <location>
        <begin position="3716"/>
        <end position="3924"/>
    </location>
</feature>
<dbReference type="InterPro" id="IPR043128">
    <property type="entry name" value="Rev_trsase/Diguanyl_cyclase"/>
</dbReference>
<sequence length="4422" mass="456114">MGCPVRLRFDGEVTADGTIRAGEIAVTGAQVSLGSSSFLDASGLGLRKNGSAISTGRGGIGIGKCGGSVPGGGGAFGGSGSDGWFGTPPSGCEQADFLVGRGGYAHGDSVFADGLAAGSPGGDALLVFKNPGDAVWSTVTAVSGALGGGTIEVVASAGNVSMHTGARIFANGENGKFLASVTVASGAGSGGAIAVRAPQGSIIGGSTLQAHGGGSESSSGGYGGAGGGGRILLQTRNSVAASDPHAVAGCLDNAVRASAFGGQYYSREAASAGTIAHVAGGDFVSLRVDNNNVLTALATVLPPTDAPVGFQSIGANGTTPLDFPGADVESAVRQAARPWRSITVTGKARVTPAIAARAVVLETTRQAQALGLAVPLDATAIDGLLVPEPLERKPLSESAYNSSDLFRLDPPTASESVPAGYWGEIVADPNAQLWTADLWDRAERGMSAPGMGGQAPGLLRFAPAFSALVVGSLRIDAGASISGADRLDVVTLQADIRGELLAGQQLRLQDGFDGDSLSVPLPKEWEGAAAACAAEGNAAALSSFSVLEEETAMQDNEAVLAARGNTASDLRSSNISRGFLTAYTASPVLALKFGQVATLTGLVAASLDSGALGGGGDLHDIRIDVRRNEFGRWEQVDLAASMLPTASPQGPSMIQFQRPEQASAIRLRIASTRHLGAGMIRLVCDGSRGIHLRGASARIACLADGCAVSTDLSKHGLPLIAQEGGGIVAPAVSVRAPAVFLQDAVAAQAGHISSNGQGLRASSGPGAGRSAVSRSGDCPLVSLAGTGASHGGTGGRSCSAKPACNRLPTAWRNVRGTSGADLSAEAFDGAFDVTYGTVAAPSMLGSGGGAGIVGGVPTSRGGRGGGVVRVEVATVTATVADASTAAAVGGSLFIATTGRIVADGEASPDGSGGGGSGGSVVAVADRMIGKGIISAHGGGYASPGQVGGAGGGGRIHVTVSQELVNSIAAGWAPSVAAYGSTAAPCGGGAGTVLLTVGQSHTLVIDAGAAQDSALQAVTPVGETYLTSSLQLGQLDVTRGAMVAASSANTSDAALPVGGLLVEPLGKVVGRKVNIRAQEILLDQSATVEARAGVRLVASDEEMLAGSGKPRSFRQCAQNQGADPTTGRLFDIPWKWAETDVTMSLDGFNGGAWVDPESLRDGDNMTGFRAAYSQYPIIQFDRPTWINGLEVQGPGFLPEASESEGWYWYINFRKSAGDAFQHVDASSAGIDDRNSRHFLRQVRFARPVLAVELQLVRGAHFALSELRPFCAPGGVTIKSDATEASVSVSCSSRRCPVEITAQGRLGQQQAHGSGLHMVVEASLKGGNVSVTSSSDIEFYGHIDTSALGHGPGEGPGAPAPSQLADLLRVASGAGGAYGGHGGSNRYMEGLGPKLPAKPPVSTGGQANGLALKPHEQFGSGGGDPVHLLPEASAAWAGTAGSGGGIIAVRSLSTLKLGTGVTSSFRAEGGAPAALTGSIRGGCGSGGGILVSAAVLLGAVEISADSQAAYPPTGGGSGGRILVQSQHPRVPKSIQAHAYGGQGYGFSGVDDRVGSGAAGTVVVEANSSRTLIVADKLAPARDTGLKLSVPGVFTPLPDDFVANSGAFDESPNRLHRVIVTEKALLQLPDNATLRAESLQVDQSSRINGSAFTIDVRRADIHGFVTATRGLSWTDRSFRGKSGLAGSPGTHAVWHRDDIESRGSEAHALACDPRFTNEQGRVSGWRAVSSPREKDVYTSDGLLADADAHTPAAVTEAVYYGFLHLELHPLESVPLQDVFVLTHTGHEAKFSGAHLFAASSPIAGRLDPTDAYNERLSGSRQNWQSVPNHANWSRVSNTAYAGQSRNTMIRFQPRGAAANAFRVSLASYHPVAYSTVSELMPVCGADLTVFADASRVTCGEELTVDEHGGGFGDSWRERTGGCRVDVDLQRKSSHVVLEGTIRASNISLSAPFLVVAGDVSASGLGHPANTGPGAPPQVDRSKCRVRRSGSSAGHGGVGARSCTLFSDECGSPVAANPRNHLHGGRAYGSVALPSTWGSGGADSYNFQVSTSGQHHGQGGSGGGVVRVSAGQALVLGTSPRCQECLLAKGSPGSADTWHQTSGGSGSGGSIAISARTVMDIGGGANVEGGAAGSASGASGRILLRTGVEPRPETVSRLRAGAATYAVTCFGGAGSVLIEVAVDPTRFSATLEPATSSATAVAAFNRTLHLRAANGNPDVQAVTPWPWSITHVNEAPDASLPRSQWTSDPALWLPHYDVSLIEPLPDAFLDFAILDNVVVHATPGTAVSAGHLHVGPAAMVVGDESVRVSVLEMELLGAIEAVNHTIVDDSDWRADHSATAARLHARCDASERAAYRRYAAGVHKTGKGVEPMHVIDGASAGLSDQDFRTGVSWSAENENWLQFDFGQSVSLDRVVVSTMAQDFPGSRTGAVTVWLSTDGVTFRSAWSGGPAWSQDTTLRETDIAVRWPAQRARYWRISSTTKTLALSKVDWGCGGDPMWVLQPLSKLLCTGYLCRLQMKQKAAGARAIIHGAVSGSRMELSVTEALSIGAVAVDANGRGYADSAGPGTPAVVEPPGECLERLGGAGASHGGQGGVSVQRSTSASCAADDPKYALPFSAGEPYGLAWTPDAFGSGGGMAWEFDCPSPLPLGSGVLSRWCARGGAGGGVIHVSTNRLWLASSKLQADGMPGGPGHYHSGGGGSGGSIHIAAQYVGGVAEITASGGTSTGSAGGGGRIAIRATADIDSRLALRAWGQSAGTDSNATSAAGTIVTTTTGYSALFVESTSHVAPVAVTPLPSDTPDDLDLVSVDAFGRLWVQDGRRLKADQVRVGPTAYILGNSFMVDALRVQLRKGAGVKGSHIRASKSLVITDESFANSLEPEAMIWRFGKGHSRVNPGWAHSPLGSGRIDGDAPKCSSASELMNPAEVKSVHGAYLDYAGHNCATSDVEARQFLLDDNDETGVCVNPVTGHLGGIVLVYDRPVTFSQVRLRLQKPKTTEARVYQSLRLSTMNNVTASLQDPDWKQVSGEMTEEAPTPAADGLYAPASDVIYFTMRHPVAATHVLIEHNTGYALLLGRVEPQCTSTGLSMIPSSSGTTETAPAISCEERGCSLAISLTHPASIVHAFGEISGSSVTLRAPHVRVGHDIHADQAGYAAGAGPGSPGRSIWTPHDPKYSGRTCPELSVVAGAGGSHGGHGGPSCATSQPCAPSSVAGVSYGLATSPWEFGSGGQTVFVNGQEAVGYAGAGGGRDFRLADLAAGSSDTSWLDFANELAGPDGLVLSAFRGAARWAALPAALGVPETAPGPLPRGGARTVFPLPTPIDDQLSVSESEYDESGPPPTTVTLQAQKMLHQSAPSVLTSIVGTSDNAMRLLCQRIARCAIGPGALALPTPRDVQRSPAAAMPEATTWLLTSFESREDAGEFSVIEGVDGNAAVTAFLRFAEAARSGGPRPLIPFDPFPTLTKVLSFVSHQRFRAGPSVRLGLDRTVLTEVSSVLARAELMWVFDALAHAGEASSTWFFNAVCAAKPVLPGLVAAACAALGAAAGVALDPDIRAFLDRERIHIVQQLCPVYDPDTMTSVRILCAVLPRRQTIVAVPTRILSSLRLSAALAIAHAAARRRALDDPRAFEAGGWAELSLGSTPILPPPRPGVAALDPVAVLQLLRGKCDQWRFVFATALLGSDARVIEPLHPQGVPRNYPTSPEEATALRTLVATEVANGWLEPLSDSDAIKARRPAPLNVVPKSPAPDGTRRWRLVADNSETRHRYFDGTGLRPVGVNASVSGTSLPYPRTPSLGEVASALLGPEPPSLLASLDVSVGFKRIRLSAASSVLFTVRLDGTTYVTTASTMGASSSSSFMNSVTDAVAQALSTADTKILAFCDDLLLAIRSDPDKAAGEVDRVRDAMSQLGIPPQSEKTALPSSSIEWVGTRLFAAGPHGPARLAMKDAAVSEAAAVLTALTRDAADLRAEYALRLSRPPDQFPSLVVVTDASSTGFGFVLFDLRRTVNAKVNGLTRRCVDVTLFKGTWRSDIPQSVRSEFACAAIAVVVASSVAPGGNARLLSDSTTVVGGFNRMSPSARSAHSDDIAVPLALTLLRSRLVVHADHIQGSLNTVADFLSRVSPNGDDSIQVTPAFRVYADAAERTGLTLPFGKTAAATISTAFLYIGAARPQRFATATVASYYHNVIRLARLMLMEPDAATSRLVGSLVTKRIQRWGRPTIDKRGVFSRGDVVRAISLATVDPAVAAATAACWDAVSRAGSLLTRQSPGSRSDPTPRAQARVLKRRPFLVVELQVFEKMSKSWERLLFDTDPSSPQYNPTAVGAAAAIERLMAVRRSPSEPLWRKRDGTHVVPSDLVAALQAANPHLRMCRITPHSFRISAASWLVNQAHVSRERVAALGRWHDPKSLDTYIRVNTVVPEFTRLDRSAMP</sequence>
<evidence type="ECO:0000313" key="4">
    <source>
        <dbReference type="EMBL" id="KAA0173114.1"/>
    </source>
</evidence>
<dbReference type="PANTHER" id="PTHR33050:SF7">
    <property type="entry name" value="RIBONUCLEASE H"/>
    <property type="match status" value="1"/>
</dbReference>
<name>A0A5A8E7J4_CAFRO</name>
<dbReference type="InterPro" id="IPR043502">
    <property type="entry name" value="DNA/RNA_pol_sf"/>
</dbReference>
<dbReference type="Gene3D" id="3.10.10.10">
    <property type="entry name" value="HIV Type 1 Reverse Transcriptase, subunit A, domain 1"/>
    <property type="match status" value="1"/>
</dbReference>
<accession>A0A5A8E7J4</accession>
<evidence type="ECO:0000256" key="1">
    <source>
        <dbReference type="ARBA" id="ARBA00023172"/>
    </source>
</evidence>
<proteinExistence type="predicted"/>
<gene>
    <name evidence="4" type="ORF">FNF27_05463</name>
</gene>
<dbReference type="GO" id="GO:0015074">
    <property type="term" value="P:DNA integration"/>
    <property type="evidence" value="ECO:0007669"/>
    <property type="project" value="InterPro"/>
</dbReference>
<dbReference type="Pfam" id="PF00078">
    <property type="entry name" value="RVT_1"/>
    <property type="match status" value="1"/>
</dbReference>
<reference evidence="4 5" key="1">
    <citation type="submission" date="2019-07" db="EMBL/GenBank/DDBJ databases">
        <title>Genomes of Cafeteria roenbergensis.</title>
        <authorList>
            <person name="Fischer M.G."/>
            <person name="Hackl T."/>
            <person name="Roman M."/>
        </authorList>
    </citation>
    <scope>NUCLEOTIDE SEQUENCE [LARGE SCALE GENOMIC DNA]</scope>
    <source>
        <strain evidence="4 5">E4-10P</strain>
    </source>
</reference>
<dbReference type="Gene3D" id="1.10.443.10">
    <property type="entry name" value="Intergrase catalytic core"/>
    <property type="match status" value="1"/>
</dbReference>
<dbReference type="PROSITE" id="PS50878">
    <property type="entry name" value="RT_POL"/>
    <property type="match status" value="1"/>
</dbReference>
<dbReference type="Proteomes" id="UP000322899">
    <property type="component" value="Unassembled WGS sequence"/>
</dbReference>
<dbReference type="SUPFAM" id="SSF56672">
    <property type="entry name" value="DNA/RNA polymerases"/>
    <property type="match status" value="1"/>
</dbReference>
<comment type="caution">
    <text evidence="4">The sequence shown here is derived from an EMBL/GenBank/DDBJ whole genome shotgun (WGS) entry which is preliminary data.</text>
</comment>
<dbReference type="SUPFAM" id="SSF56349">
    <property type="entry name" value="DNA breaking-rejoining enzymes"/>
    <property type="match status" value="1"/>
</dbReference>
<organism evidence="4 5">
    <name type="scientific">Cafeteria roenbergensis</name>
    <name type="common">Marine flagellate</name>
    <dbReference type="NCBI Taxonomy" id="33653"/>
    <lineage>
        <taxon>Eukaryota</taxon>
        <taxon>Sar</taxon>
        <taxon>Stramenopiles</taxon>
        <taxon>Bigyra</taxon>
        <taxon>Opalozoa</taxon>
        <taxon>Bicosoecida</taxon>
        <taxon>Cafeteriaceae</taxon>
        <taxon>Cafeteria</taxon>
    </lineage>
</organism>
<dbReference type="PANTHER" id="PTHR33050">
    <property type="entry name" value="REVERSE TRANSCRIPTASE DOMAIN-CONTAINING PROTEIN"/>
    <property type="match status" value="1"/>
</dbReference>
<dbReference type="InterPro" id="IPR008979">
    <property type="entry name" value="Galactose-bd-like_sf"/>
</dbReference>
<protein>
    <recommendedName>
        <fullName evidence="3">Reverse transcriptase domain-containing protein</fullName>
    </recommendedName>
</protein>
<dbReference type="GO" id="GO:0003677">
    <property type="term" value="F:DNA binding"/>
    <property type="evidence" value="ECO:0007669"/>
    <property type="project" value="InterPro"/>
</dbReference>
<dbReference type="EMBL" id="VLTO01000038">
    <property type="protein sequence ID" value="KAA0173114.1"/>
    <property type="molecule type" value="Genomic_DNA"/>
</dbReference>
<dbReference type="InterPro" id="IPR052055">
    <property type="entry name" value="Hepadnavirus_pol/RT"/>
</dbReference>
<evidence type="ECO:0000259" key="3">
    <source>
        <dbReference type="PROSITE" id="PS50878"/>
    </source>
</evidence>
<dbReference type="OrthoDB" id="8193822at2759"/>
<evidence type="ECO:0000313" key="5">
    <source>
        <dbReference type="Proteomes" id="UP000322899"/>
    </source>
</evidence>
<dbReference type="SUPFAM" id="SSF49785">
    <property type="entry name" value="Galactose-binding domain-like"/>
    <property type="match status" value="1"/>
</dbReference>
<evidence type="ECO:0000256" key="2">
    <source>
        <dbReference type="SAM" id="MobiDB-lite"/>
    </source>
</evidence>
<dbReference type="InterPro" id="IPR013762">
    <property type="entry name" value="Integrase-like_cat_sf"/>
</dbReference>
<keyword evidence="1" id="KW-0233">DNA recombination</keyword>
<dbReference type="InterPro" id="IPR000477">
    <property type="entry name" value="RT_dom"/>
</dbReference>
<dbReference type="GO" id="GO:0006310">
    <property type="term" value="P:DNA recombination"/>
    <property type="evidence" value="ECO:0007669"/>
    <property type="project" value="UniProtKB-KW"/>
</dbReference>